<reference evidence="2 3" key="1">
    <citation type="submission" date="2016-10" db="EMBL/GenBank/DDBJ databases">
        <authorList>
            <person name="de Groot N.N."/>
        </authorList>
    </citation>
    <scope>NUCLEOTIDE SEQUENCE [LARGE SCALE GENOMIC DNA]</scope>
    <source>
        <strain evidence="2 3">CGMCC 1.8894</strain>
    </source>
</reference>
<dbReference type="OrthoDB" id="9804695at2"/>
<dbReference type="PANTHER" id="PTHR33303">
    <property type="entry name" value="CYTOPLASMIC PROTEIN-RELATED"/>
    <property type="match status" value="1"/>
</dbReference>
<dbReference type="RefSeq" id="WP_092885491.1">
    <property type="nucleotide sequence ID" value="NZ_CP061498.1"/>
</dbReference>
<dbReference type="Pfam" id="PF13380">
    <property type="entry name" value="CoA_binding_2"/>
    <property type="match status" value="1"/>
</dbReference>
<dbReference type="InterPro" id="IPR036291">
    <property type="entry name" value="NAD(P)-bd_dom_sf"/>
</dbReference>
<evidence type="ECO:0000313" key="3">
    <source>
        <dbReference type="Proteomes" id="UP000198539"/>
    </source>
</evidence>
<dbReference type="InterPro" id="IPR003781">
    <property type="entry name" value="CoA-bd"/>
</dbReference>
<dbReference type="SMART" id="SM00881">
    <property type="entry name" value="CoA_binding"/>
    <property type="match status" value="1"/>
</dbReference>
<evidence type="ECO:0000313" key="2">
    <source>
        <dbReference type="EMBL" id="SDW42399.1"/>
    </source>
</evidence>
<keyword evidence="3" id="KW-1185">Reference proteome</keyword>
<accession>A0A1H2TGQ1</accession>
<dbReference type="PANTHER" id="PTHR33303:SF2">
    <property type="entry name" value="COA-BINDING DOMAIN-CONTAINING PROTEIN"/>
    <property type="match status" value="1"/>
</dbReference>
<dbReference type="Gene3D" id="3.40.50.720">
    <property type="entry name" value="NAD(P)-binding Rossmann-like Domain"/>
    <property type="match status" value="1"/>
</dbReference>
<sequence length="146" mass="15798">MDPHDDTTLQHILSRTRVVAVVGLSPNPARPSYQVAQYLTRHGFQVIPVNPGHAGKELFGEPVRASLSDCPPSVDMIDIFRASDHVLPIVEQALAALPALRTVWMQIGVSHPQAAALALSRGVDVVQDRCTKLEHQRLLGSGVPGF</sequence>
<protein>
    <recommendedName>
        <fullName evidence="1">CoA-binding domain-containing protein</fullName>
    </recommendedName>
</protein>
<dbReference type="STRING" id="564137.SAMN04488238_10233"/>
<evidence type="ECO:0000259" key="1">
    <source>
        <dbReference type="SMART" id="SM00881"/>
    </source>
</evidence>
<dbReference type="EMBL" id="FNOM01000002">
    <property type="protein sequence ID" value="SDW42399.1"/>
    <property type="molecule type" value="Genomic_DNA"/>
</dbReference>
<feature type="domain" description="CoA-binding" evidence="1">
    <location>
        <begin position="12"/>
        <end position="109"/>
    </location>
</feature>
<dbReference type="Proteomes" id="UP000198539">
    <property type="component" value="Unassembled WGS sequence"/>
</dbReference>
<proteinExistence type="predicted"/>
<organism evidence="2 3">
    <name type="scientific">Roseicitreum antarcticum</name>
    <dbReference type="NCBI Taxonomy" id="564137"/>
    <lineage>
        <taxon>Bacteria</taxon>
        <taxon>Pseudomonadati</taxon>
        <taxon>Pseudomonadota</taxon>
        <taxon>Alphaproteobacteria</taxon>
        <taxon>Rhodobacterales</taxon>
        <taxon>Paracoccaceae</taxon>
        <taxon>Roseicitreum</taxon>
    </lineage>
</organism>
<dbReference type="AlphaFoldDB" id="A0A1H2TGQ1"/>
<name>A0A1H2TGQ1_9RHOB</name>
<dbReference type="SUPFAM" id="SSF51735">
    <property type="entry name" value="NAD(P)-binding Rossmann-fold domains"/>
    <property type="match status" value="1"/>
</dbReference>
<gene>
    <name evidence="2" type="ORF">SAMN04488238_10233</name>
</gene>